<dbReference type="Gene3D" id="3.40.1190.10">
    <property type="entry name" value="Mur-like, catalytic domain"/>
    <property type="match status" value="1"/>
</dbReference>
<dbReference type="Pfam" id="PF08245">
    <property type="entry name" value="Mur_ligase_M"/>
    <property type="match status" value="1"/>
</dbReference>
<evidence type="ECO:0000256" key="1">
    <source>
        <dbReference type="ARBA" id="ARBA00008276"/>
    </source>
</evidence>
<sequence length="222" mass="25453">MDLDFLYSLKREGVKLDLDIMREFAPRLGNPQDKFRSMHVAGTNAKGSVSAFIYNILRQRFKTGLYTSPHLVKFSERILVDRKFITNEYMEEFMAKYNPIIVDLMKENRNPTFFEVTTLIAFDYFASKKVEYASVEVGLGGRLDSTNIINPDVSVICNIGYDHFDRLGCTLESIAYEKGGIIKPHRPVVLADTKEDVVRTIRRISDLRNSSFTNFPGTTRQT</sequence>
<dbReference type="GO" id="GO:0005524">
    <property type="term" value="F:ATP binding"/>
    <property type="evidence" value="ECO:0007669"/>
    <property type="project" value="UniProtKB-KW"/>
</dbReference>
<feature type="non-terminal residue" evidence="6">
    <location>
        <position position="222"/>
    </location>
</feature>
<comment type="similarity">
    <text evidence="1">Belongs to the folylpolyglutamate synthase family.</text>
</comment>
<accession>T0YKB2</accession>
<feature type="domain" description="Mur ligase central" evidence="5">
    <location>
        <begin position="40"/>
        <end position="194"/>
    </location>
</feature>
<evidence type="ECO:0000256" key="4">
    <source>
        <dbReference type="ARBA" id="ARBA00022840"/>
    </source>
</evidence>
<evidence type="ECO:0000256" key="2">
    <source>
        <dbReference type="ARBA" id="ARBA00022598"/>
    </source>
</evidence>
<dbReference type="GO" id="GO:0005737">
    <property type="term" value="C:cytoplasm"/>
    <property type="evidence" value="ECO:0007669"/>
    <property type="project" value="TreeGrafter"/>
</dbReference>
<dbReference type="PANTHER" id="PTHR11136:SF0">
    <property type="entry name" value="DIHYDROFOLATE SYNTHETASE-RELATED"/>
    <property type="match status" value="1"/>
</dbReference>
<reference evidence="6" key="2">
    <citation type="journal article" date="2014" name="ISME J.">
        <title>Microbial stratification in low pH oxic and suboxic macroscopic growths along an acid mine drainage.</title>
        <authorList>
            <person name="Mendez-Garcia C."/>
            <person name="Mesa V."/>
            <person name="Sprenger R.R."/>
            <person name="Richter M."/>
            <person name="Diez M.S."/>
            <person name="Solano J."/>
            <person name="Bargiela R."/>
            <person name="Golyshina O.V."/>
            <person name="Manteca A."/>
            <person name="Ramos J.L."/>
            <person name="Gallego J.R."/>
            <person name="Llorente I."/>
            <person name="Martins Dos Santos V.A."/>
            <person name="Jensen O.N."/>
            <person name="Pelaez A.I."/>
            <person name="Sanchez J."/>
            <person name="Ferrer M."/>
        </authorList>
    </citation>
    <scope>NUCLEOTIDE SEQUENCE</scope>
</reference>
<organism evidence="6">
    <name type="scientific">mine drainage metagenome</name>
    <dbReference type="NCBI Taxonomy" id="410659"/>
    <lineage>
        <taxon>unclassified sequences</taxon>
        <taxon>metagenomes</taxon>
        <taxon>ecological metagenomes</taxon>
    </lineage>
</organism>
<name>T0YKB2_9ZZZZ</name>
<dbReference type="InterPro" id="IPR013221">
    <property type="entry name" value="Mur_ligase_cen"/>
</dbReference>
<dbReference type="InterPro" id="IPR001645">
    <property type="entry name" value="Folylpolyglutamate_synth"/>
</dbReference>
<dbReference type="GO" id="GO:0004326">
    <property type="term" value="F:tetrahydrofolylpolyglutamate synthase activity"/>
    <property type="evidence" value="ECO:0007669"/>
    <property type="project" value="InterPro"/>
</dbReference>
<evidence type="ECO:0000259" key="5">
    <source>
        <dbReference type="Pfam" id="PF08245"/>
    </source>
</evidence>
<dbReference type="InterPro" id="IPR036565">
    <property type="entry name" value="Mur-like_cat_sf"/>
</dbReference>
<comment type="caution">
    <text evidence="6">The sequence shown here is derived from an EMBL/GenBank/DDBJ whole genome shotgun (WGS) entry which is preliminary data.</text>
</comment>
<dbReference type="AlphaFoldDB" id="T0YKB2"/>
<proteinExistence type="inferred from homology"/>
<reference evidence="6" key="1">
    <citation type="submission" date="2013-08" db="EMBL/GenBank/DDBJ databases">
        <authorList>
            <person name="Mendez C."/>
            <person name="Richter M."/>
            <person name="Ferrer M."/>
            <person name="Sanchez J."/>
        </authorList>
    </citation>
    <scope>NUCLEOTIDE SEQUENCE</scope>
</reference>
<keyword evidence="2" id="KW-0436">Ligase</keyword>
<evidence type="ECO:0000256" key="3">
    <source>
        <dbReference type="ARBA" id="ARBA00022741"/>
    </source>
</evidence>
<protein>
    <submittedName>
        <fullName evidence="6">Folylpolyglutamate synthase</fullName>
    </submittedName>
</protein>
<keyword evidence="4" id="KW-0067">ATP-binding</keyword>
<evidence type="ECO:0000313" key="6">
    <source>
        <dbReference type="EMBL" id="EQD35861.1"/>
    </source>
</evidence>
<dbReference type="SUPFAM" id="SSF53623">
    <property type="entry name" value="MurD-like peptide ligases, catalytic domain"/>
    <property type="match status" value="1"/>
</dbReference>
<gene>
    <name evidence="6" type="ORF">B1B_16723</name>
</gene>
<dbReference type="EMBL" id="AUZY01011144">
    <property type="protein sequence ID" value="EQD35861.1"/>
    <property type="molecule type" value="Genomic_DNA"/>
</dbReference>
<dbReference type="GO" id="GO:0008841">
    <property type="term" value="F:dihydrofolate synthase activity"/>
    <property type="evidence" value="ECO:0007669"/>
    <property type="project" value="TreeGrafter"/>
</dbReference>
<dbReference type="PANTHER" id="PTHR11136">
    <property type="entry name" value="FOLYLPOLYGLUTAMATE SYNTHASE-RELATED"/>
    <property type="match status" value="1"/>
</dbReference>
<keyword evidence="3" id="KW-0547">Nucleotide-binding</keyword>
<dbReference type="NCBIfam" id="TIGR01499">
    <property type="entry name" value="folC"/>
    <property type="match status" value="1"/>
</dbReference>